<keyword evidence="3" id="KW-1185">Reference proteome</keyword>
<dbReference type="InterPro" id="IPR036986">
    <property type="entry name" value="S4_RNA-bd_sf"/>
</dbReference>
<gene>
    <name evidence="2" type="ORF">M1R53_00015</name>
</gene>
<keyword evidence="1" id="KW-0694">RNA-binding</keyword>
<dbReference type="GO" id="GO:0003723">
    <property type="term" value="F:RNA binding"/>
    <property type="evidence" value="ECO:0007669"/>
    <property type="project" value="UniProtKB-KW"/>
</dbReference>
<evidence type="ECO:0000313" key="3">
    <source>
        <dbReference type="Proteomes" id="UP000831151"/>
    </source>
</evidence>
<proteinExistence type="predicted"/>
<organism evidence="2 3">
    <name type="scientific">Fenollaria massiliensis</name>
    <dbReference type="NCBI Taxonomy" id="938288"/>
    <lineage>
        <taxon>Bacteria</taxon>
        <taxon>Bacillati</taxon>
        <taxon>Bacillota</taxon>
        <taxon>Clostridia</taxon>
        <taxon>Eubacteriales</taxon>
        <taxon>Fenollaria</taxon>
    </lineage>
</organism>
<dbReference type="Gene3D" id="3.10.290.10">
    <property type="entry name" value="RNA-binding S4 domain"/>
    <property type="match status" value="1"/>
</dbReference>
<dbReference type="Pfam" id="PF13275">
    <property type="entry name" value="S4_2"/>
    <property type="match status" value="1"/>
</dbReference>
<reference evidence="2" key="1">
    <citation type="submission" date="2022-04" db="EMBL/GenBank/DDBJ databases">
        <title>Complete genome sequences of Ezakiella coagulans and Fenollaria massiliensis.</title>
        <authorList>
            <person name="France M.T."/>
            <person name="Clifford J."/>
            <person name="Narina S."/>
            <person name="Rutt L."/>
            <person name="Ravel J."/>
        </authorList>
    </citation>
    <scope>NUCLEOTIDE SEQUENCE</scope>
    <source>
        <strain evidence="2">C0061C2</strain>
    </source>
</reference>
<dbReference type="KEGG" id="fms:M1R53_00015"/>
<dbReference type="EMBL" id="CP096649">
    <property type="protein sequence ID" value="UQK59094.1"/>
    <property type="molecule type" value="Genomic_DNA"/>
</dbReference>
<dbReference type="RefSeq" id="WP_070600668.1">
    <property type="nucleotide sequence ID" value="NZ_CP096649.1"/>
</dbReference>
<dbReference type="Proteomes" id="UP000831151">
    <property type="component" value="Chromosome"/>
</dbReference>
<dbReference type="AlphaFoldDB" id="A0A9E7IVG5"/>
<dbReference type="PROSITE" id="PS50889">
    <property type="entry name" value="S4"/>
    <property type="match status" value="1"/>
</dbReference>
<evidence type="ECO:0000256" key="1">
    <source>
        <dbReference type="PROSITE-ProRule" id="PRU00182"/>
    </source>
</evidence>
<accession>A0A9E7IVG5</accession>
<evidence type="ECO:0000313" key="2">
    <source>
        <dbReference type="EMBL" id="UQK59094.1"/>
    </source>
</evidence>
<name>A0A9E7IVG5_9FIRM</name>
<dbReference type="CDD" id="cd00165">
    <property type="entry name" value="S4"/>
    <property type="match status" value="1"/>
</dbReference>
<dbReference type="SUPFAM" id="SSF55174">
    <property type="entry name" value="Alpha-L RNA-binding motif"/>
    <property type="match status" value="1"/>
</dbReference>
<sequence length="67" mass="7484">MKFKLEDEYIQLQNVLKVCGLVDSGAMAKNIIQDGLVKVNGEVETRRGKKIRVGDVVTVFDESIEIC</sequence>
<protein>
    <submittedName>
        <fullName evidence="2">RNA-binding S4 domain-containing protein</fullName>
    </submittedName>
</protein>